<dbReference type="InterPro" id="IPR036010">
    <property type="entry name" value="2Fe-2S_ferredoxin-like_sf"/>
</dbReference>
<dbReference type="Pfam" id="PF00111">
    <property type="entry name" value="Fer2"/>
    <property type="match status" value="1"/>
</dbReference>
<dbReference type="PROSITE" id="PS51085">
    <property type="entry name" value="2FE2S_FER_2"/>
    <property type="match status" value="1"/>
</dbReference>
<keyword evidence="5" id="KW-0411">Iron-sulfur</keyword>
<dbReference type="PANTHER" id="PTHR44379">
    <property type="entry name" value="OXIDOREDUCTASE WITH IRON-SULFUR SUBUNIT"/>
    <property type="match status" value="1"/>
</dbReference>
<dbReference type="Proteomes" id="UP000051861">
    <property type="component" value="Unassembled WGS sequence"/>
</dbReference>
<keyword evidence="2" id="KW-0479">Metal-binding</keyword>
<feature type="domain" description="2Fe-2S ferredoxin-type" evidence="7">
    <location>
        <begin position="3"/>
        <end position="79"/>
    </location>
</feature>
<dbReference type="InterPro" id="IPR002888">
    <property type="entry name" value="2Fe-2S-bd"/>
</dbReference>
<keyword evidence="4" id="KW-0408">Iron</keyword>
<reference evidence="8 9" key="1">
    <citation type="journal article" date="2015" name="Microbiome">
        <title>Genomic resolution of linkages in carbon, nitrogen, and sulfur cycling among widespread estuary sediment bacteria.</title>
        <authorList>
            <person name="Baker B.J."/>
            <person name="Lazar C.S."/>
            <person name="Teske A.P."/>
            <person name="Dick G.J."/>
        </authorList>
    </citation>
    <scope>NUCLEOTIDE SEQUENCE [LARGE SCALE GENOMIC DNA]</scope>
    <source>
        <strain evidence="8">DG_54_3</strain>
    </source>
</reference>
<evidence type="ECO:0000256" key="1">
    <source>
        <dbReference type="ARBA" id="ARBA00022714"/>
    </source>
</evidence>
<evidence type="ECO:0000259" key="7">
    <source>
        <dbReference type="PROSITE" id="PS51085"/>
    </source>
</evidence>
<evidence type="ECO:0000256" key="4">
    <source>
        <dbReference type="ARBA" id="ARBA00023004"/>
    </source>
</evidence>
<evidence type="ECO:0000256" key="3">
    <source>
        <dbReference type="ARBA" id="ARBA00023002"/>
    </source>
</evidence>
<comment type="caution">
    <text evidence="8">The sequence shown here is derived from an EMBL/GenBank/DDBJ whole genome shotgun (WGS) entry which is preliminary data.</text>
</comment>
<dbReference type="PROSITE" id="PS00197">
    <property type="entry name" value="2FE2S_FER_1"/>
    <property type="match status" value="1"/>
</dbReference>
<dbReference type="InterPro" id="IPR012675">
    <property type="entry name" value="Beta-grasp_dom_sf"/>
</dbReference>
<dbReference type="PATRIC" id="fig|1703775.3.peg.473"/>
<name>A0A0S7Y4M4_UNCSA</name>
<dbReference type="Gene3D" id="1.10.150.120">
    <property type="entry name" value="[2Fe-2S]-binding domain"/>
    <property type="match status" value="1"/>
</dbReference>
<gene>
    <name evidence="8" type="ORF">AMJ44_03105</name>
</gene>
<dbReference type="InterPro" id="IPR006058">
    <property type="entry name" value="2Fe2S_fd_BS"/>
</dbReference>
<sequence length="160" mass="17716">MKKTIRFKLNGKPKSMSVDRKRMLLWVLRTDFGLTGAKYGCGEGFCGACTVLVNNEAVRSCQTPVEDIDGKEVITIEGLAKNGKLHPLQEAFVKHDALQCGYCTPGMILSAYNLLLKNSNPTRKDIINSLEENLCRCGAHKRIVEAVQAVAQRMKGGFQR</sequence>
<dbReference type="AlphaFoldDB" id="A0A0S7Y4M4"/>
<evidence type="ECO:0000256" key="6">
    <source>
        <dbReference type="ARBA" id="ARBA00060707"/>
    </source>
</evidence>
<proteinExistence type="predicted"/>
<organism evidence="8 9">
    <name type="scientific">candidate division WOR-1 bacterium DG_54_3</name>
    <dbReference type="NCBI Taxonomy" id="1703775"/>
    <lineage>
        <taxon>Bacteria</taxon>
        <taxon>Bacillati</taxon>
        <taxon>Saganbacteria</taxon>
    </lineage>
</organism>
<dbReference type="GO" id="GO:0046872">
    <property type="term" value="F:metal ion binding"/>
    <property type="evidence" value="ECO:0007669"/>
    <property type="project" value="UniProtKB-KW"/>
</dbReference>
<evidence type="ECO:0000313" key="8">
    <source>
        <dbReference type="EMBL" id="KPJ69656.1"/>
    </source>
</evidence>
<dbReference type="FunFam" id="1.10.150.120:FF:000003">
    <property type="entry name" value="Carbon monoxide dehydrogenase, small subunit"/>
    <property type="match status" value="1"/>
</dbReference>
<keyword evidence="3" id="KW-0560">Oxidoreductase</keyword>
<protein>
    <submittedName>
        <fullName evidence="8">Ferredoxin</fullName>
    </submittedName>
</protein>
<dbReference type="EMBL" id="LIZX01000018">
    <property type="protein sequence ID" value="KPJ69656.1"/>
    <property type="molecule type" value="Genomic_DNA"/>
</dbReference>
<comment type="pathway">
    <text evidence="6">Alkaloid degradation; nicotine degradation.</text>
</comment>
<accession>A0A0S7Y4M4</accession>
<evidence type="ECO:0000313" key="9">
    <source>
        <dbReference type="Proteomes" id="UP000051861"/>
    </source>
</evidence>
<dbReference type="Pfam" id="PF01799">
    <property type="entry name" value="Fer2_2"/>
    <property type="match status" value="1"/>
</dbReference>
<dbReference type="Gene3D" id="3.10.20.30">
    <property type="match status" value="1"/>
</dbReference>
<dbReference type="PANTHER" id="PTHR44379:SF2">
    <property type="entry name" value="BLR6218 PROTEIN"/>
    <property type="match status" value="1"/>
</dbReference>
<dbReference type="InterPro" id="IPR036884">
    <property type="entry name" value="2Fe-2S-bd_dom_sf"/>
</dbReference>
<dbReference type="CDD" id="cd00207">
    <property type="entry name" value="fer2"/>
    <property type="match status" value="1"/>
</dbReference>
<dbReference type="FunFam" id="3.10.20.30:FF:000020">
    <property type="entry name" value="Xanthine dehydrogenase iron-sulfur subunit"/>
    <property type="match status" value="1"/>
</dbReference>
<keyword evidence="1" id="KW-0001">2Fe-2S</keyword>
<dbReference type="InterPro" id="IPR001041">
    <property type="entry name" value="2Fe-2S_ferredoxin-type"/>
</dbReference>
<dbReference type="SUPFAM" id="SSF54292">
    <property type="entry name" value="2Fe-2S ferredoxin-like"/>
    <property type="match status" value="1"/>
</dbReference>
<dbReference type="InterPro" id="IPR051452">
    <property type="entry name" value="Diverse_Oxidoreductases"/>
</dbReference>
<dbReference type="GO" id="GO:0016491">
    <property type="term" value="F:oxidoreductase activity"/>
    <property type="evidence" value="ECO:0007669"/>
    <property type="project" value="UniProtKB-KW"/>
</dbReference>
<dbReference type="SUPFAM" id="SSF47741">
    <property type="entry name" value="CO dehydrogenase ISP C-domain like"/>
    <property type="match status" value="1"/>
</dbReference>
<evidence type="ECO:0000256" key="2">
    <source>
        <dbReference type="ARBA" id="ARBA00022723"/>
    </source>
</evidence>
<evidence type="ECO:0000256" key="5">
    <source>
        <dbReference type="ARBA" id="ARBA00023014"/>
    </source>
</evidence>
<dbReference type="GO" id="GO:0051537">
    <property type="term" value="F:2 iron, 2 sulfur cluster binding"/>
    <property type="evidence" value="ECO:0007669"/>
    <property type="project" value="UniProtKB-KW"/>
</dbReference>